<dbReference type="GO" id="GO:0046872">
    <property type="term" value="F:metal ion binding"/>
    <property type="evidence" value="ECO:0007669"/>
    <property type="project" value="UniProtKB-KW"/>
</dbReference>
<keyword evidence="4" id="KW-0862">Zinc</keyword>
<evidence type="ECO:0000259" key="6">
    <source>
        <dbReference type="Pfam" id="PF00107"/>
    </source>
</evidence>
<evidence type="ECO:0000256" key="4">
    <source>
        <dbReference type="ARBA" id="ARBA00022833"/>
    </source>
</evidence>
<organism evidence="8 9">
    <name type="scientific">Candidatus Brevifilum fermentans</name>
    <dbReference type="NCBI Taxonomy" id="1986204"/>
    <lineage>
        <taxon>Bacteria</taxon>
        <taxon>Bacillati</taxon>
        <taxon>Chloroflexota</taxon>
        <taxon>Anaerolineae</taxon>
        <taxon>Anaerolineales</taxon>
        <taxon>Anaerolineaceae</taxon>
        <taxon>Candidatus Brevifilum</taxon>
    </lineage>
</organism>
<dbReference type="SUPFAM" id="SSF51735">
    <property type="entry name" value="NAD(P)-binding Rossmann-fold domains"/>
    <property type="match status" value="1"/>
</dbReference>
<evidence type="ECO:0000256" key="3">
    <source>
        <dbReference type="ARBA" id="ARBA00022723"/>
    </source>
</evidence>
<feature type="domain" description="Alcohol dehydrogenase-like C-terminal" evidence="6">
    <location>
        <begin position="172"/>
        <end position="281"/>
    </location>
</feature>
<accession>A0A1Y6K4X6</accession>
<dbReference type="KEGG" id="abat:CFX1CAM_1638"/>
<gene>
    <name evidence="8" type="ORF">CFX1CAM_1638</name>
</gene>
<dbReference type="SUPFAM" id="SSF50129">
    <property type="entry name" value="GroES-like"/>
    <property type="match status" value="1"/>
</dbReference>
<evidence type="ECO:0000313" key="9">
    <source>
        <dbReference type="Proteomes" id="UP000195514"/>
    </source>
</evidence>
<feature type="domain" description="Alcohol dehydrogenase-like N-terminal" evidence="7">
    <location>
        <begin position="28"/>
        <end position="132"/>
    </location>
</feature>
<comment type="similarity">
    <text evidence="2">Belongs to the zinc-containing alcohol dehydrogenase family.</text>
</comment>
<evidence type="ECO:0000259" key="7">
    <source>
        <dbReference type="Pfam" id="PF08240"/>
    </source>
</evidence>
<dbReference type="EMBL" id="LT859958">
    <property type="protein sequence ID" value="SMX54703.1"/>
    <property type="molecule type" value="Genomic_DNA"/>
</dbReference>
<keyword evidence="9" id="KW-1185">Reference proteome</keyword>
<dbReference type="Pfam" id="PF00107">
    <property type="entry name" value="ADH_zinc_N"/>
    <property type="match status" value="1"/>
</dbReference>
<dbReference type="Pfam" id="PF08240">
    <property type="entry name" value="ADH_N"/>
    <property type="match status" value="1"/>
</dbReference>
<comment type="cofactor">
    <cofactor evidence="1">
        <name>Zn(2+)</name>
        <dbReference type="ChEBI" id="CHEBI:29105"/>
    </cofactor>
</comment>
<keyword evidence="3" id="KW-0479">Metal-binding</keyword>
<dbReference type="CDD" id="cd08242">
    <property type="entry name" value="MDR_like"/>
    <property type="match status" value="1"/>
</dbReference>
<name>A0A1Y6K4X6_9CHLR</name>
<dbReference type="Proteomes" id="UP000195514">
    <property type="component" value="Chromosome I"/>
</dbReference>
<dbReference type="InterPro" id="IPR011032">
    <property type="entry name" value="GroES-like_sf"/>
</dbReference>
<evidence type="ECO:0000256" key="5">
    <source>
        <dbReference type="ARBA" id="ARBA00023002"/>
    </source>
</evidence>
<dbReference type="Gene3D" id="3.90.180.10">
    <property type="entry name" value="Medium-chain alcohol dehydrogenases, catalytic domain"/>
    <property type="match status" value="1"/>
</dbReference>
<dbReference type="InterPro" id="IPR013149">
    <property type="entry name" value="ADH-like_C"/>
</dbReference>
<dbReference type="PANTHER" id="PTHR43350">
    <property type="entry name" value="NAD-DEPENDENT ALCOHOL DEHYDROGENASE"/>
    <property type="match status" value="1"/>
</dbReference>
<evidence type="ECO:0000313" key="8">
    <source>
        <dbReference type="EMBL" id="SMX54703.1"/>
    </source>
</evidence>
<dbReference type="GO" id="GO:0016491">
    <property type="term" value="F:oxidoreductase activity"/>
    <property type="evidence" value="ECO:0007669"/>
    <property type="project" value="UniProtKB-KW"/>
</dbReference>
<dbReference type="InterPro" id="IPR013154">
    <property type="entry name" value="ADH-like_N"/>
</dbReference>
<reference evidence="9" key="1">
    <citation type="submission" date="2017-05" db="EMBL/GenBank/DDBJ databases">
        <authorList>
            <person name="Kirkegaard R."/>
            <person name="Mcilroy J S."/>
        </authorList>
    </citation>
    <scope>NUCLEOTIDE SEQUENCE [LARGE SCALE GENOMIC DNA]</scope>
</reference>
<protein>
    <submittedName>
        <fullName evidence="8">Zinc-containing alcohol dehydrogenase superfamily</fullName>
    </submittedName>
</protein>
<proteinExistence type="inferred from homology"/>
<keyword evidence="5" id="KW-0560">Oxidoreductase</keyword>
<sequence>MMQTMKGLWLEDLRITYRTDLPIPKPRAGEALIRTRLAGICATDLEMTRGYYPFTGVPGHEFVGDVVEAPGFEGWIGQRVVGEINLICGQCEACRAGRKTHCTNRRALGIQGVDGVLAEYFTLPLANLHPVPGEITDEAAVFTEPLAAALEILQQVHIQPEMKVLVVGAGRLGLLIAQVLKLIGCDLAVVVRREAQTQLLSRWGIPAVDERTLAKGAADLVVEATGSPAGFALAREALRPAGTLVLKSTFAGDVSLNLSALVVDEIRLVGSRCGPFAPALRLLAAGLIDTQSLVSEHFTLAQGVEAFERAAKRGVLKVLVAGE</sequence>
<dbReference type="AlphaFoldDB" id="A0A1Y6K4X6"/>
<evidence type="ECO:0000256" key="1">
    <source>
        <dbReference type="ARBA" id="ARBA00001947"/>
    </source>
</evidence>
<dbReference type="PANTHER" id="PTHR43350:SF2">
    <property type="entry name" value="GROES-LIKE ZINC-BINDING ALCOHOL DEHYDROGENASE FAMILY PROTEIN"/>
    <property type="match status" value="1"/>
</dbReference>
<evidence type="ECO:0000256" key="2">
    <source>
        <dbReference type="ARBA" id="ARBA00008072"/>
    </source>
</evidence>
<dbReference type="Gene3D" id="3.40.50.720">
    <property type="entry name" value="NAD(P)-binding Rossmann-like Domain"/>
    <property type="match status" value="1"/>
</dbReference>
<dbReference type="InterPro" id="IPR036291">
    <property type="entry name" value="NAD(P)-bd_dom_sf"/>
</dbReference>